<dbReference type="Proteomes" id="UP000005435">
    <property type="component" value="Chromosome"/>
</dbReference>
<dbReference type="Pfam" id="PF00501">
    <property type="entry name" value="AMP-binding"/>
    <property type="match status" value="1"/>
</dbReference>
<dbReference type="InterPro" id="IPR036736">
    <property type="entry name" value="ACP-like_sf"/>
</dbReference>
<dbReference type="EMBL" id="CP003065">
    <property type="protein sequence ID" value="AEV69231.1"/>
    <property type="molecule type" value="Genomic_DNA"/>
</dbReference>
<dbReference type="OrthoDB" id="9803968at2"/>
<dbReference type="GO" id="GO:0006633">
    <property type="term" value="P:fatty acid biosynthetic process"/>
    <property type="evidence" value="ECO:0007669"/>
    <property type="project" value="TreeGrafter"/>
</dbReference>
<accession>G8M272</accession>
<dbReference type="Gene3D" id="3.40.50.12780">
    <property type="entry name" value="N-terminal domain of ligase-like"/>
    <property type="match status" value="1"/>
</dbReference>
<dbReference type="AlphaFoldDB" id="G8M272"/>
<organism evidence="5 6">
    <name type="scientific">Acetivibrio clariflavus (strain DSM 19732 / NBRC 101661 / EBR45)</name>
    <name type="common">Clostridium clariflavum</name>
    <dbReference type="NCBI Taxonomy" id="720554"/>
    <lineage>
        <taxon>Bacteria</taxon>
        <taxon>Bacillati</taxon>
        <taxon>Bacillota</taxon>
        <taxon>Clostridia</taxon>
        <taxon>Eubacteriales</taxon>
        <taxon>Oscillospiraceae</taxon>
        <taxon>Acetivibrio</taxon>
    </lineage>
</organism>
<dbReference type="GO" id="GO:0070566">
    <property type="term" value="F:adenylyltransferase activity"/>
    <property type="evidence" value="ECO:0007669"/>
    <property type="project" value="TreeGrafter"/>
</dbReference>
<dbReference type="SMART" id="SM00823">
    <property type="entry name" value="PKS_PP"/>
    <property type="match status" value="1"/>
</dbReference>
<dbReference type="SUPFAM" id="SSF56801">
    <property type="entry name" value="Acetyl-CoA synthetase-like"/>
    <property type="match status" value="1"/>
</dbReference>
<keyword evidence="6" id="KW-1185">Reference proteome</keyword>
<dbReference type="InterPro" id="IPR000873">
    <property type="entry name" value="AMP-dep_synth/lig_dom"/>
</dbReference>
<dbReference type="InterPro" id="IPR020845">
    <property type="entry name" value="AMP-binding_CS"/>
</dbReference>
<dbReference type="STRING" id="720554.Clocl_2665"/>
<dbReference type="GO" id="GO:0031177">
    <property type="term" value="F:phosphopantetheine binding"/>
    <property type="evidence" value="ECO:0007669"/>
    <property type="project" value="InterPro"/>
</dbReference>
<protein>
    <submittedName>
        <fullName evidence="5">Acyl-CoA synthetase (AMP-forming)/AMP-acid ligase II</fullName>
    </submittedName>
</protein>
<dbReference type="PANTHER" id="PTHR22754">
    <property type="entry name" value="DISCO-INTERACTING PROTEIN 2 DIP2 -RELATED"/>
    <property type="match status" value="1"/>
</dbReference>
<evidence type="ECO:0000313" key="5">
    <source>
        <dbReference type="EMBL" id="AEV69231.1"/>
    </source>
</evidence>
<dbReference type="Gene3D" id="3.30.559.30">
    <property type="entry name" value="Nonribosomal peptide synthetase, condensation domain"/>
    <property type="match status" value="1"/>
</dbReference>
<sequence length="849" mass="98034">MNTLSEVICSRSESKRGVIFISGENEEKFVSYKEIFDKSLKILYVLQSKNIKPGEQLIIYVNDNESHIYYFWACILGRIIPVPVAVGNNDENIFKLFNIMEILDSPYIVTDLKIYKMLKDFLAKKNQSYILERFQDRIIFDIDFCDVDQKGIIKQSSPDDIAFIQFSSGSTGNPKGVTLTHKNLITNINAMIEGARLVSDDIFLSWMPLTHDLGFIGFHLTPTCIDMNHYIMPTSLFIRHPILWFKKANEHRATVLASPNFGYKYFLKFFKPEKCTGWDLSCIRLIVNGAEPISYKLCKEFLNVMAELRLKSNTMFTVYGMAEACLAVTFPPIYEDLKCVYVDRRFLNVGQEVKYVNSDDDNAAEFVDLGYPVKDVYLKICDEDIRELDENIVGHIFIKGENVTKLYYNDPETTKNIITSDGWLNTGDLGIIRNGRLLVTGRAKDVHFVNGQNFYLHDIERVAEGVEGVELGEIAAACVYNKELQKEELLLFVLYKKELEEFADFAISIKKHINKQMGLEVRHVIPIRKIPKTTSGKIQRYKLSNRYEDGEFSNTVAMLETIISRKTHKNNICISRTQQELLNICEEVLGLKNIGVDDNFFEVGFNSLLLSQVVSRLDQMYPGRVQETDFFTYPTIAKLAEYIDSKESYSIKFVKLPNEYFINNFNETENKQIFKAEIDKFMLDKLIKIANSENVSIADIFVAAYIFMFSRLNNEKNIEIQTLLDSKEKVVPINLDITEIDDFNSLIKFVKAKRDQKEENEGYSVKNIKNIFIKKETGNVLPLIINRDALPKGMELINYYDVILLINEIDSSIILEFEYNYRRIKGEKAKVLINSYVNIIKFIVEKYEI</sequence>
<keyword evidence="2" id="KW-0596">Phosphopantetheine</keyword>
<proteinExistence type="inferred from homology"/>
<name>G8M272_ACECE</name>
<reference evidence="5 6" key="2">
    <citation type="journal article" date="2012" name="Stand. Genomic Sci.">
        <title>Complete Genome Sequence of Clostridium clariflavum DSM 19732.</title>
        <authorList>
            <person name="Izquierdo J.A."/>
            <person name="Goodwin L."/>
            <person name="Davenport K.W."/>
            <person name="Teshima H."/>
            <person name="Bruce D."/>
            <person name="Detter C."/>
            <person name="Tapia R."/>
            <person name="Han S."/>
            <person name="Land M."/>
            <person name="Hauser L."/>
            <person name="Jeffries C.D."/>
            <person name="Han J."/>
            <person name="Pitluck S."/>
            <person name="Nolan M."/>
            <person name="Chen A."/>
            <person name="Huntemann M."/>
            <person name="Mavromatis K."/>
            <person name="Mikhailova N."/>
            <person name="Liolios K."/>
            <person name="Woyke T."/>
            <person name="Lynd L.R."/>
        </authorList>
    </citation>
    <scope>NUCLEOTIDE SEQUENCE [LARGE SCALE GENOMIC DNA]</scope>
    <source>
        <strain evidence="6">DSM 19732 / NBRC 101661 / EBR45</strain>
    </source>
</reference>
<dbReference type="InterPro" id="IPR045851">
    <property type="entry name" value="AMP-bd_C_sf"/>
</dbReference>
<dbReference type="Gene3D" id="1.10.1200.10">
    <property type="entry name" value="ACP-like"/>
    <property type="match status" value="1"/>
</dbReference>
<dbReference type="HOGENOM" id="CLU_000022_23_7_9"/>
<keyword evidence="5" id="KW-0436">Ligase</keyword>
<dbReference type="PANTHER" id="PTHR22754:SF32">
    <property type="entry name" value="DISCO-INTERACTING PROTEIN 2"/>
    <property type="match status" value="1"/>
</dbReference>
<keyword evidence="3" id="KW-0597">Phosphoprotein</keyword>
<dbReference type="KEGG" id="ccl:Clocl_2665"/>
<dbReference type="InterPro" id="IPR020806">
    <property type="entry name" value="PKS_PP-bd"/>
</dbReference>
<evidence type="ECO:0000256" key="3">
    <source>
        <dbReference type="ARBA" id="ARBA00022553"/>
    </source>
</evidence>
<dbReference type="Pfam" id="PF00550">
    <property type="entry name" value="PP-binding"/>
    <property type="match status" value="1"/>
</dbReference>
<dbReference type="PROSITE" id="PS00455">
    <property type="entry name" value="AMP_BINDING"/>
    <property type="match status" value="1"/>
</dbReference>
<dbReference type="InterPro" id="IPR042099">
    <property type="entry name" value="ANL_N_sf"/>
</dbReference>
<evidence type="ECO:0000313" key="6">
    <source>
        <dbReference type="Proteomes" id="UP000005435"/>
    </source>
</evidence>
<dbReference type="GO" id="GO:0005886">
    <property type="term" value="C:plasma membrane"/>
    <property type="evidence" value="ECO:0007669"/>
    <property type="project" value="TreeGrafter"/>
</dbReference>
<dbReference type="PROSITE" id="PS50075">
    <property type="entry name" value="CARRIER"/>
    <property type="match status" value="1"/>
</dbReference>
<dbReference type="GO" id="GO:0016874">
    <property type="term" value="F:ligase activity"/>
    <property type="evidence" value="ECO:0007669"/>
    <property type="project" value="UniProtKB-KW"/>
</dbReference>
<feature type="domain" description="Carrier" evidence="4">
    <location>
        <begin position="572"/>
        <end position="647"/>
    </location>
</feature>
<evidence type="ECO:0000256" key="2">
    <source>
        <dbReference type="ARBA" id="ARBA00022450"/>
    </source>
</evidence>
<reference evidence="6" key="1">
    <citation type="submission" date="2011-12" db="EMBL/GenBank/DDBJ databases">
        <title>Complete sequence of Clostridium clariflavum DSM 19732.</title>
        <authorList>
            <consortium name="US DOE Joint Genome Institute"/>
            <person name="Lucas S."/>
            <person name="Han J."/>
            <person name="Lapidus A."/>
            <person name="Cheng J.-F."/>
            <person name="Goodwin L."/>
            <person name="Pitluck S."/>
            <person name="Peters L."/>
            <person name="Teshima H."/>
            <person name="Detter J.C."/>
            <person name="Han C."/>
            <person name="Tapia R."/>
            <person name="Land M."/>
            <person name="Hauser L."/>
            <person name="Kyrpides N."/>
            <person name="Ivanova N."/>
            <person name="Pagani I."/>
            <person name="Kitzmiller T."/>
            <person name="Lynd L."/>
            <person name="Izquierdo J."/>
            <person name="Woyke T."/>
        </authorList>
    </citation>
    <scope>NUCLEOTIDE SEQUENCE [LARGE SCALE GENOMIC DNA]</scope>
    <source>
        <strain evidence="6">DSM 19732 / NBRC 101661 / EBR45</strain>
    </source>
</reference>
<gene>
    <name evidence="5" type="ordered locus">Clocl_2665</name>
</gene>
<dbReference type="InterPro" id="IPR009081">
    <property type="entry name" value="PP-bd_ACP"/>
</dbReference>
<dbReference type="SUPFAM" id="SSF47336">
    <property type="entry name" value="ACP-like"/>
    <property type="match status" value="1"/>
</dbReference>
<dbReference type="SUPFAM" id="SSF52777">
    <property type="entry name" value="CoA-dependent acyltransferases"/>
    <property type="match status" value="1"/>
</dbReference>
<evidence type="ECO:0000259" key="4">
    <source>
        <dbReference type="PROSITE" id="PS50075"/>
    </source>
</evidence>
<dbReference type="eggNOG" id="COG0318">
    <property type="taxonomic scope" value="Bacteria"/>
</dbReference>
<dbReference type="Gene3D" id="3.30.300.30">
    <property type="match status" value="1"/>
</dbReference>
<dbReference type="RefSeq" id="WP_014255790.1">
    <property type="nucleotide sequence ID" value="NC_016627.1"/>
</dbReference>
<comment type="similarity">
    <text evidence="1">Belongs to the ATP-dependent AMP-binding enzyme family.</text>
</comment>
<evidence type="ECO:0000256" key="1">
    <source>
        <dbReference type="ARBA" id="ARBA00006432"/>
    </source>
</evidence>